<evidence type="ECO:0000256" key="6">
    <source>
        <dbReference type="ARBA" id="ARBA00022989"/>
    </source>
</evidence>
<dbReference type="PANTHER" id="PTHR11795">
    <property type="entry name" value="BRANCHED-CHAIN AMINO ACID TRANSPORT SYSTEM PERMEASE PROTEIN LIVH"/>
    <property type="match status" value="1"/>
</dbReference>
<keyword evidence="7 9" id="KW-0472">Membrane</keyword>
<keyword evidence="4 9" id="KW-0812">Transmembrane</keyword>
<dbReference type="EMBL" id="AGUD01000238">
    <property type="protein sequence ID" value="EHN10216.1"/>
    <property type="molecule type" value="Genomic_DNA"/>
</dbReference>
<reference evidence="10 11" key="1">
    <citation type="journal article" date="2013" name="Biodegradation">
        <title>Quantitative proteomic analysis of ibuprofen-degrading Patulibacter sp. strain I11.</title>
        <authorList>
            <person name="Almeida B."/>
            <person name="Kjeldal H."/>
            <person name="Lolas I."/>
            <person name="Knudsen A.D."/>
            <person name="Carvalho G."/>
            <person name="Nielsen K.L."/>
            <person name="Barreto Crespo M.T."/>
            <person name="Stensballe A."/>
            <person name="Nielsen J.L."/>
        </authorList>
    </citation>
    <scope>NUCLEOTIDE SEQUENCE [LARGE SCALE GENOMIC DNA]</scope>
    <source>
        <strain evidence="10 11">I11</strain>
    </source>
</reference>
<keyword evidence="3" id="KW-1003">Cell membrane</keyword>
<feature type="transmembrane region" description="Helical" evidence="9">
    <location>
        <begin position="6"/>
        <end position="27"/>
    </location>
</feature>
<evidence type="ECO:0000256" key="8">
    <source>
        <dbReference type="ARBA" id="ARBA00037998"/>
    </source>
</evidence>
<evidence type="ECO:0000256" key="7">
    <source>
        <dbReference type="ARBA" id="ARBA00023136"/>
    </source>
</evidence>
<organism evidence="10 11">
    <name type="scientific">Patulibacter medicamentivorans</name>
    <dbReference type="NCBI Taxonomy" id="1097667"/>
    <lineage>
        <taxon>Bacteria</taxon>
        <taxon>Bacillati</taxon>
        <taxon>Actinomycetota</taxon>
        <taxon>Thermoleophilia</taxon>
        <taxon>Solirubrobacterales</taxon>
        <taxon>Patulibacteraceae</taxon>
        <taxon>Patulibacter</taxon>
    </lineage>
</organism>
<keyword evidence="5" id="KW-0029">Amino-acid transport</keyword>
<protein>
    <submittedName>
        <fullName evidence="10">High-affinity branched-chain amino acid transport system permease protein LivH (TC 3.A.1.4.1)</fullName>
    </submittedName>
</protein>
<feature type="transmembrane region" description="Helical" evidence="9">
    <location>
        <begin position="61"/>
        <end position="80"/>
    </location>
</feature>
<keyword evidence="2" id="KW-0813">Transport</keyword>
<feature type="transmembrane region" description="Helical" evidence="9">
    <location>
        <begin position="212"/>
        <end position="231"/>
    </location>
</feature>
<comment type="caution">
    <text evidence="10">The sequence shown here is derived from an EMBL/GenBank/DDBJ whole genome shotgun (WGS) entry which is preliminary data.</text>
</comment>
<keyword evidence="11" id="KW-1185">Reference proteome</keyword>
<dbReference type="Pfam" id="PF02653">
    <property type="entry name" value="BPD_transp_2"/>
    <property type="match status" value="1"/>
</dbReference>
<proteinExistence type="inferred from homology"/>
<dbReference type="OrthoDB" id="9807115at2"/>
<evidence type="ECO:0000313" key="11">
    <source>
        <dbReference type="Proteomes" id="UP000005143"/>
    </source>
</evidence>
<dbReference type="RefSeq" id="WP_007576563.1">
    <property type="nucleotide sequence ID" value="NZ_AGUD01000238.1"/>
</dbReference>
<dbReference type="GO" id="GO:0022857">
    <property type="term" value="F:transmembrane transporter activity"/>
    <property type="evidence" value="ECO:0007669"/>
    <property type="project" value="InterPro"/>
</dbReference>
<sequence>MPDLGPFIVTGLALGAVYALSGVGLVVLHRTTGVVNFAYGATGAIGALVAWSILESGGAEPVAWAAAVAAAVALSVLYGVTVAARLAQRDPAVQAAASLGFTLVLLGLAILLWRDEPRTFALPTDQWSRDVLGVTVVATKPLALGLAVAVTAVVAVLLRRTRGGLALRAMADDRELSGLLGVPVVRLGAVAWALSGALAGVSGLLVADLIRLDAGTLTFLVVPGIAAAIVGHLSSLPWTLAGGLGIGLVEALATPFDSLTSYRGAAPFAVAIGFLLWHQRRRGAATRIGVA</sequence>
<dbReference type="CDD" id="cd06582">
    <property type="entry name" value="TM_PBP1_LivH_like"/>
    <property type="match status" value="1"/>
</dbReference>
<keyword evidence="6 9" id="KW-1133">Transmembrane helix</keyword>
<comment type="similarity">
    <text evidence="8">Belongs to the binding-protein-dependent transport system permease family. LivHM subfamily.</text>
</comment>
<evidence type="ECO:0000256" key="4">
    <source>
        <dbReference type="ARBA" id="ARBA00022692"/>
    </source>
</evidence>
<evidence type="ECO:0000256" key="9">
    <source>
        <dbReference type="SAM" id="Phobius"/>
    </source>
</evidence>
<feature type="transmembrane region" description="Helical" evidence="9">
    <location>
        <begin position="34"/>
        <end position="54"/>
    </location>
</feature>
<dbReference type="Proteomes" id="UP000005143">
    <property type="component" value="Unassembled WGS sequence"/>
</dbReference>
<dbReference type="InterPro" id="IPR001851">
    <property type="entry name" value="ABC_transp_permease"/>
</dbReference>
<gene>
    <name evidence="10" type="ORF">PAI11_29750</name>
</gene>
<dbReference type="InterPro" id="IPR052157">
    <property type="entry name" value="BCAA_transport_permease"/>
</dbReference>
<evidence type="ECO:0000256" key="1">
    <source>
        <dbReference type="ARBA" id="ARBA00004651"/>
    </source>
</evidence>
<dbReference type="GO" id="GO:0006865">
    <property type="term" value="P:amino acid transport"/>
    <property type="evidence" value="ECO:0007669"/>
    <property type="project" value="UniProtKB-KW"/>
</dbReference>
<accession>H0E818</accession>
<dbReference type="PATRIC" id="fig|1097667.3.peg.2950"/>
<dbReference type="AlphaFoldDB" id="H0E818"/>
<dbReference type="PANTHER" id="PTHR11795:SF445">
    <property type="entry name" value="AMINO ACID ABC TRANSPORTER PERMEASE PROTEIN"/>
    <property type="match status" value="1"/>
</dbReference>
<evidence type="ECO:0000256" key="2">
    <source>
        <dbReference type="ARBA" id="ARBA00022448"/>
    </source>
</evidence>
<name>H0E818_9ACTN</name>
<evidence type="ECO:0000256" key="5">
    <source>
        <dbReference type="ARBA" id="ARBA00022970"/>
    </source>
</evidence>
<comment type="subcellular location">
    <subcellularLocation>
        <location evidence="1">Cell membrane</location>
        <topology evidence="1">Multi-pass membrane protein</topology>
    </subcellularLocation>
</comment>
<evidence type="ECO:0000256" key="3">
    <source>
        <dbReference type="ARBA" id="ARBA00022475"/>
    </source>
</evidence>
<feature type="transmembrane region" description="Helical" evidence="9">
    <location>
        <begin position="92"/>
        <end position="113"/>
    </location>
</feature>
<evidence type="ECO:0000313" key="10">
    <source>
        <dbReference type="EMBL" id="EHN10216.1"/>
    </source>
</evidence>
<feature type="transmembrane region" description="Helical" evidence="9">
    <location>
        <begin position="262"/>
        <end position="278"/>
    </location>
</feature>
<dbReference type="GO" id="GO:0005886">
    <property type="term" value="C:plasma membrane"/>
    <property type="evidence" value="ECO:0007669"/>
    <property type="project" value="UniProtKB-SubCell"/>
</dbReference>
<feature type="transmembrane region" description="Helical" evidence="9">
    <location>
        <begin position="133"/>
        <end position="158"/>
    </location>
</feature>